<protein>
    <submittedName>
        <fullName evidence="1">Uncharacterized protein</fullName>
    </submittedName>
</protein>
<organism evidence="1 2">
    <name type="scientific">Gracilariopsis chorda</name>
    <dbReference type="NCBI Taxonomy" id="448386"/>
    <lineage>
        <taxon>Eukaryota</taxon>
        <taxon>Rhodophyta</taxon>
        <taxon>Florideophyceae</taxon>
        <taxon>Rhodymeniophycidae</taxon>
        <taxon>Gracilariales</taxon>
        <taxon>Gracilariaceae</taxon>
        <taxon>Gracilariopsis</taxon>
    </lineage>
</organism>
<evidence type="ECO:0000313" key="1">
    <source>
        <dbReference type="EMBL" id="PXF46909.1"/>
    </source>
</evidence>
<dbReference type="EMBL" id="NBIV01000031">
    <property type="protein sequence ID" value="PXF46909.1"/>
    <property type="molecule type" value="Genomic_DNA"/>
</dbReference>
<dbReference type="AlphaFoldDB" id="A0A2V3IXS0"/>
<gene>
    <name evidence="1" type="ORF">BWQ96_03247</name>
</gene>
<evidence type="ECO:0000313" key="2">
    <source>
        <dbReference type="Proteomes" id="UP000247409"/>
    </source>
</evidence>
<proteinExistence type="predicted"/>
<comment type="caution">
    <text evidence="1">The sequence shown here is derived from an EMBL/GenBank/DDBJ whole genome shotgun (WGS) entry which is preliminary data.</text>
</comment>
<name>A0A2V3IXS0_9FLOR</name>
<keyword evidence="2" id="KW-1185">Reference proteome</keyword>
<sequence length="50" mass="5677">MRLATICGIHSYRKVKLPAVFTVPTKFLSRPREITLNMLAHGTGLVVEYF</sequence>
<dbReference type="Proteomes" id="UP000247409">
    <property type="component" value="Unassembled WGS sequence"/>
</dbReference>
<reference evidence="1 2" key="1">
    <citation type="journal article" date="2018" name="Mol. Biol. Evol.">
        <title>Analysis of the draft genome of the red seaweed Gracilariopsis chorda provides insights into genome size evolution in Rhodophyta.</title>
        <authorList>
            <person name="Lee J."/>
            <person name="Yang E.C."/>
            <person name="Graf L."/>
            <person name="Yang J.H."/>
            <person name="Qiu H."/>
            <person name="Zel Zion U."/>
            <person name="Chan C.X."/>
            <person name="Stephens T.G."/>
            <person name="Weber A.P.M."/>
            <person name="Boo G.H."/>
            <person name="Boo S.M."/>
            <person name="Kim K.M."/>
            <person name="Shin Y."/>
            <person name="Jung M."/>
            <person name="Lee S.J."/>
            <person name="Yim H.S."/>
            <person name="Lee J.H."/>
            <person name="Bhattacharya D."/>
            <person name="Yoon H.S."/>
        </authorList>
    </citation>
    <scope>NUCLEOTIDE SEQUENCE [LARGE SCALE GENOMIC DNA]</scope>
    <source>
        <strain evidence="1 2">SKKU-2015</strain>
        <tissue evidence="1">Whole body</tissue>
    </source>
</reference>
<accession>A0A2V3IXS0</accession>